<gene>
    <name evidence="4" type="ORF">OBRU01_17532</name>
</gene>
<dbReference type="SUPFAM" id="SSF57567">
    <property type="entry name" value="Serine protease inhibitors"/>
    <property type="match status" value="5"/>
</dbReference>
<protein>
    <submittedName>
        <fullName evidence="4">Serine protease inhibitor 28</fullName>
    </submittedName>
</protein>
<dbReference type="AlphaFoldDB" id="A0A0L7L044"/>
<evidence type="ECO:0000313" key="5">
    <source>
        <dbReference type="Proteomes" id="UP000037510"/>
    </source>
</evidence>
<feature type="domain" description="TIL" evidence="3">
    <location>
        <begin position="324"/>
        <end position="383"/>
    </location>
</feature>
<evidence type="ECO:0000256" key="2">
    <source>
        <dbReference type="ARBA" id="ARBA00023157"/>
    </source>
</evidence>
<dbReference type="InterPro" id="IPR051368">
    <property type="entry name" value="SerProtInhib-TIL_Domain"/>
</dbReference>
<evidence type="ECO:0000259" key="3">
    <source>
        <dbReference type="Pfam" id="PF01826"/>
    </source>
</evidence>
<dbReference type="Proteomes" id="UP000037510">
    <property type="component" value="Unassembled WGS sequence"/>
</dbReference>
<dbReference type="Pfam" id="PF01826">
    <property type="entry name" value="TIL"/>
    <property type="match status" value="3"/>
</dbReference>
<dbReference type="CDD" id="cd19941">
    <property type="entry name" value="TIL"/>
    <property type="match status" value="5"/>
</dbReference>
<feature type="domain" description="TIL" evidence="3">
    <location>
        <begin position="107"/>
        <end position="165"/>
    </location>
</feature>
<dbReference type="STRING" id="104452.A0A0L7L044"/>
<dbReference type="InterPro" id="IPR002919">
    <property type="entry name" value="TIL_dom"/>
</dbReference>
<keyword evidence="2" id="KW-1015">Disulfide bond</keyword>
<reference evidence="4 5" key="1">
    <citation type="journal article" date="2015" name="Genome Biol. Evol.">
        <title>The genome of winter moth (Operophtera brumata) provides a genomic perspective on sexual dimorphism and phenology.</title>
        <authorList>
            <person name="Derks M.F."/>
            <person name="Smit S."/>
            <person name="Salis L."/>
            <person name="Schijlen E."/>
            <person name="Bossers A."/>
            <person name="Mateman C."/>
            <person name="Pijl A.S."/>
            <person name="de Ridder D."/>
            <person name="Groenen M.A."/>
            <person name="Visser M.E."/>
            <person name="Megens H.J."/>
        </authorList>
    </citation>
    <scope>NUCLEOTIDE SEQUENCE [LARGE SCALE GENOMIC DNA]</scope>
    <source>
        <strain evidence="4">WM2013NL</strain>
        <tissue evidence="4">Head and thorax</tissue>
    </source>
</reference>
<dbReference type="PANTHER" id="PTHR23259:SF82">
    <property type="entry name" value="SERINE PROTEASE INHIBITOR 1 PROTEIN"/>
    <property type="match status" value="1"/>
</dbReference>
<accession>A0A0L7L044</accession>
<dbReference type="InterPro" id="IPR036084">
    <property type="entry name" value="Ser_inhib-like_sf"/>
</dbReference>
<evidence type="ECO:0000313" key="4">
    <source>
        <dbReference type="EMBL" id="KOB68857.1"/>
    </source>
</evidence>
<dbReference type="GO" id="GO:0030414">
    <property type="term" value="F:peptidase inhibitor activity"/>
    <property type="evidence" value="ECO:0007669"/>
    <property type="project" value="UniProtKB-KW"/>
</dbReference>
<keyword evidence="5" id="KW-1185">Reference proteome</keyword>
<feature type="domain" description="TIL" evidence="3">
    <location>
        <begin position="430"/>
        <end position="489"/>
    </location>
</feature>
<keyword evidence="1" id="KW-0646">Protease inhibitor</keyword>
<dbReference type="PANTHER" id="PTHR23259">
    <property type="entry name" value="RIDDLE"/>
    <property type="match status" value="1"/>
</dbReference>
<dbReference type="EMBL" id="JTDY01003897">
    <property type="protein sequence ID" value="KOB68857.1"/>
    <property type="molecule type" value="Genomic_DNA"/>
</dbReference>
<organism evidence="4 5">
    <name type="scientific">Operophtera brumata</name>
    <name type="common">Winter moth</name>
    <name type="synonym">Phalaena brumata</name>
    <dbReference type="NCBI Taxonomy" id="104452"/>
    <lineage>
        <taxon>Eukaryota</taxon>
        <taxon>Metazoa</taxon>
        <taxon>Ecdysozoa</taxon>
        <taxon>Arthropoda</taxon>
        <taxon>Hexapoda</taxon>
        <taxon>Insecta</taxon>
        <taxon>Pterygota</taxon>
        <taxon>Neoptera</taxon>
        <taxon>Endopterygota</taxon>
        <taxon>Lepidoptera</taxon>
        <taxon>Glossata</taxon>
        <taxon>Ditrysia</taxon>
        <taxon>Geometroidea</taxon>
        <taxon>Geometridae</taxon>
        <taxon>Larentiinae</taxon>
        <taxon>Operophtera</taxon>
    </lineage>
</organism>
<sequence length="499" mass="56025">MYKRHCLDKITSDGSTVTMVKPLLLVALVANIFFLVPSQAVICCGKNEVYENCTNPKCRPETCCQVGFELNCTNPPKCTKGCVCKEDYVRCAKGICIPIKQCHQCNKPHEYFEPCDYGCPPQTCESLDRFYVCPIREGETCKPRCKCKEGYYRNINGECITEEQCRKCMCPHEYFSCGGACDNVCATLHKQNQTNCPIVNIKCNEMCYCEKDYARAKNGTCIPMHKCHGKLRYFFLHLTRDHCSNTTLLVSDIEQQCGKNERYEKCPAWLCKPQKCCELGHPIPCPCIPAGAKCPVKPGCVCVDGYVRDDKGNCIPEKDCPSPCCADEVYDSCINGGCGPRNCSEINGPILCIDPIKCIGGCTCKEGYLRLDVSGVCVPKEKCPKICDKPNEEYFECPPSCPERTCESIWNTKHCCPKTNTKNKDCTVKCKGDHEYFSCGPACDNVCCDLDTQSKHNCPIYTLRCVEMCYCEDGYARDDNRVCVCIDDCPGHRTKKRKN</sequence>
<comment type="caution">
    <text evidence="4">The sequence shown here is derived from an EMBL/GenBank/DDBJ whole genome shotgun (WGS) entry which is preliminary data.</text>
</comment>
<dbReference type="Gene3D" id="2.10.25.10">
    <property type="entry name" value="Laminin"/>
    <property type="match status" value="6"/>
</dbReference>
<evidence type="ECO:0000256" key="1">
    <source>
        <dbReference type="ARBA" id="ARBA00022690"/>
    </source>
</evidence>
<proteinExistence type="predicted"/>
<name>A0A0L7L044_OPEBR</name>